<dbReference type="Proteomes" id="UP000630097">
    <property type="component" value="Unassembled WGS sequence"/>
</dbReference>
<organism evidence="9 10">
    <name type="scientific">Planotetraspora kaengkrachanensis</name>
    <dbReference type="NCBI Taxonomy" id="575193"/>
    <lineage>
        <taxon>Bacteria</taxon>
        <taxon>Bacillati</taxon>
        <taxon>Actinomycetota</taxon>
        <taxon>Actinomycetes</taxon>
        <taxon>Streptosporangiales</taxon>
        <taxon>Streptosporangiaceae</taxon>
        <taxon>Planotetraspora</taxon>
    </lineage>
</organism>
<keyword evidence="2" id="KW-1003">Cell membrane</keyword>
<feature type="transmembrane region" description="Helical" evidence="7">
    <location>
        <begin position="413"/>
        <end position="429"/>
    </location>
</feature>
<comment type="subcellular location">
    <subcellularLocation>
        <location evidence="1">Cell membrane</location>
        <topology evidence="1">Multi-pass membrane protein</topology>
    </subcellularLocation>
</comment>
<evidence type="ECO:0000256" key="2">
    <source>
        <dbReference type="ARBA" id="ARBA00022475"/>
    </source>
</evidence>
<evidence type="ECO:0000256" key="5">
    <source>
        <dbReference type="ARBA" id="ARBA00023136"/>
    </source>
</evidence>
<dbReference type="EMBL" id="BONV01000004">
    <property type="protein sequence ID" value="GIG78263.1"/>
    <property type="molecule type" value="Genomic_DNA"/>
</dbReference>
<feature type="transmembrane region" description="Helical" evidence="7">
    <location>
        <begin position="79"/>
        <end position="103"/>
    </location>
</feature>
<protein>
    <recommendedName>
        <fullName evidence="8">Integral membrane bound transporter domain-containing protein</fullName>
    </recommendedName>
</protein>
<keyword evidence="5 7" id="KW-0472">Membrane</keyword>
<dbReference type="PANTHER" id="PTHR30509">
    <property type="entry name" value="P-HYDROXYBENZOIC ACID EFFLUX PUMP SUBUNIT-RELATED"/>
    <property type="match status" value="1"/>
</dbReference>
<evidence type="ECO:0000313" key="10">
    <source>
        <dbReference type="Proteomes" id="UP000630097"/>
    </source>
</evidence>
<dbReference type="InterPro" id="IPR049453">
    <property type="entry name" value="Memb_transporter_dom"/>
</dbReference>
<gene>
    <name evidence="9" type="ORF">Pka01_13900</name>
</gene>
<evidence type="ECO:0000256" key="1">
    <source>
        <dbReference type="ARBA" id="ARBA00004651"/>
    </source>
</evidence>
<evidence type="ECO:0000256" key="7">
    <source>
        <dbReference type="SAM" id="Phobius"/>
    </source>
</evidence>
<evidence type="ECO:0000256" key="3">
    <source>
        <dbReference type="ARBA" id="ARBA00022692"/>
    </source>
</evidence>
<proteinExistence type="inferred from homology"/>
<keyword evidence="4 7" id="KW-1133">Transmembrane helix</keyword>
<accession>A0A8J3LSC3</accession>
<evidence type="ECO:0000259" key="8">
    <source>
        <dbReference type="Pfam" id="PF13515"/>
    </source>
</evidence>
<feature type="transmembrane region" description="Helical" evidence="7">
    <location>
        <begin position="345"/>
        <end position="362"/>
    </location>
</feature>
<evidence type="ECO:0000256" key="4">
    <source>
        <dbReference type="ARBA" id="ARBA00022989"/>
    </source>
</evidence>
<comment type="caution">
    <text evidence="9">The sequence shown here is derived from an EMBL/GenBank/DDBJ whole genome shotgun (WGS) entry which is preliminary data.</text>
</comment>
<dbReference type="Pfam" id="PF13515">
    <property type="entry name" value="FUSC_2"/>
    <property type="match status" value="1"/>
</dbReference>
<feature type="transmembrane region" description="Helical" evidence="7">
    <location>
        <begin position="47"/>
        <end position="67"/>
    </location>
</feature>
<reference evidence="9 10" key="1">
    <citation type="submission" date="2021-01" db="EMBL/GenBank/DDBJ databases">
        <title>Whole genome shotgun sequence of Planotetraspora kaengkrachanensis NBRC 104272.</title>
        <authorList>
            <person name="Komaki H."/>
            <person name="Tamura T."/>
        </authorList>
    </citation>
    <scope>NUCLEOTIDE SEQUENCE [LARGE SCALE GENOMIC DNA]</scope>
    <source>
        <strain evidence="9 10">NBRC 104272</strain>
    </source>
</reference>
<dbReference type="RefSeq" id="WP_203881760.1">
    <property type="nucleotide sequence ID" value="NZ_BAABHH010000006.1"/>
</dbReference>
<evidence type="ECO:0000256" key="6">
    <source>
        <dbReference type="ARBA" id="ARBA00043993"/>
    </source>
</evidence>
<sequence length="692" mass="73837">MTGAVSLVIPLVVGVVTGHPIGGATVGLGAWLVASRAILDPARVSRTFMLGVVASLGAGTVLGIVISGEGWLIVPTASALAGLGVLVRRIGITAALTLLLTAANPLPLDPLPHTGLQVLGGLLSAMLLTLPWPWRRARPLSVSLSQTAEALADLMEAAADPGLDPRDWDDRRRKAGDSLAEARVIYARHRWQRRSQPAEKVTTALRRVFYETVAAHAMFVSVHDRAPAAVETVGAADLTRSLARSLRSFIGEGLAVEDPLPGYEARVNELRADRPHGERELLVLVLLRQIGHCADRVRKSLTAAEEAARELHATRNVLPALTARPKPPPEIRLSLDFDDPRVRHALRALLGTAFASAIIVLFKPPHPHWLVIAVLVTLQPTYGETRARVWARIGGSTAGGLVTVGILHFHPSLWWLSALIGACAALAFGMASVHQAYWSTFMTMCVLLLIDFQLRGGTAVVESRIVLTILGGLIAVGCTRLLWPRGETVRLAHRVVRMLRGHAAAARTLAAVSRGKSSSEKAETRIRQAELDADAVARSLDYIAHEPGGTAPHAVEEAVDVAQRVRDDLMSVTSVLRDEPGDPGHVPDVLETVAVRLDAAAQAVQTGEPFEFTGDVDCELAVMAASVGRLAERRLTELDADPSDTRTEVRRALVRTAAADQALRSLGADTVRLCDAATSAFARVTPEAAVAA</sequence>
<feature type="domain" description="Integral membrane bound transporter" evidence="8">
    <location>
        <begin position="355"/>
        <end position="476"/>
    </location>
</feature>
<keyword evidence="3 7" id="KW-0812">Transmembrane</keyword>
<dbReference type="PANTHER" id="PTHR30509:SF9">
    <property type="entry name" value="MULTIDRUG RESISTANCE PROTEIN MDTO"/>
    <property type="match status" value="1"/>
</dbReference>
<dbReference type="AlphaFoldDB" id="A0A8J3LSC3"/>
<keyword evidence="10" id="KW-1185">Reference proteome</keyword>
<name>A0A8J3LSC3_9ACTN</name>
<feature type="transmembrane region" description="Helical" evidence="7">
    <location>
        <begin position="465"/>
        <end position="483"/>
    </location>
</feature>
<dbReference type="GO" id="GO:0005886">
    <property type="term" value="C:plasma membrane"/>
    <property type="evidence" value="ECO:0007669"/>
    <property type="project" value="UniProtKB-SubCell"/>
</dbReference>
<comment type="similarity">
    <text evidence="6">Belongs to the YccS/YhfK family.</text>
</comment>
<evidence type="ECO:0000313" key="9">
    <source>
        <dbReference type="EMBL" id="GIG78263.1"/>
    </source>
</evidence>